<protein>
    <recommendedName>
        <fullName evidence="4">Transmembrane protein PGPGW</fullName>
    </recommendedName>
</protein>
<evidence type="ECO:0000313" key="3">
    <source>
        <dbReference type="Proteomes" id="UP001501295"/>
    </source>
</evidence>
<accession>A0ABP8WB22</accession>
<dbReference type="Proteomes" id="UP001501295">
    <property type="component" value="Unassembled WGS sequence"/>
</dbReference>
<gene>
    <name evidence="2" type="ORF">GCM10025780_32730</name>
</gene>
<name>A0ABP8WB22_9MICO</name>
<dbReference type="Pfam" id="PF09656">
    <property type="entry name" value="PGPGW"/>
    <property type="match status" value="1"/>
</dbReference>
<dbReference type="NCBIfam" id="TIGR02611">
    <property type="entry name" value="TIGR02611 family protein"/>
    <property type="match status" value="1"/>
</dbReference>
<evidence type="ECO:0000313" key="2">
    <source>
        <dbReference type="EMBL" id="GAA4684263.1"/>
    </source>
</evidence>
<organism evidence="2 3">
    <name type="scientific">Frondihabitans cladoniiphilus</name>
    <dbReference type="NCBI Taxonomy" id="715785"/>
    <lineage>
        <taxon>Bacteria</taxon>
        <taxon>Bacillati</taxon>
        <taxon>Actinomycetota</taxon>
        <taxon>Actinomycetes</taxon>
        <taxon>Micrococcales</taxon>
        <taxon>Microbacteriaceae</taxon>
        <taxon>Frondihabitans</taxon>
    </lineage>
</organism>
<comment type="caution">
    <text evidence="2">The sequence shown here is derived from an EMBL/GenBank/DDBJ whole genome shotgun (WGS) entry which is preliminary data.</text>
</comment>
<keyword evidence="3" id="KW-1185">Reference proteome</keyword>
<sequence>MTTESEPQAHVPVVHHRLRNTRVAKRARLFRARLNLYPRLRTAYKVVIGVFGFLVIIVGIIMIPLPGPGWLVVFLGLAILGTEFPAAHRLNMWVQRRLHAIWAWIRGKRAARVAKRQQRLNAR</sequence>
<proteinExistence type="predicted"/>
<keyword evidence="1" id="KW-0472">Membrane</keyword>
<reference evidence="3" key="1">
    <citation type="journal article" date="2019" name="Int. J. Syst. Evol. Microbiol.">
        <title>The Global Catalogue of Microorganisms (GCM) 10K type strain sequencing project: providing services to taxonomists for standard genome sequencing and annotation.</title>
        <authorList>
            <consortium name="The Broad Institute Genomics Platform"/>
            <consortium name="The Broad Institute Genome Sequencing Center for Infectious Disease"/>
            <person name="Wu L."/>
            <person name="Ma J."/>
        </authorList>
    </citation>
    <scope>NUCLEOTIDE SEQUENCE [LARGE SCALE GENOMIC DNA]</scope>
    <source>
        <strain evidence="3">JCM 18956</strain>
    </source>
</reference>
<evidence type="ECO:0008006" key="4">
    <source>
        <dbReference type="Google" id="ProtNLM"/>
    </source>
</evidence>
<dbReference type="RefSeq" id="WP_345377006.1">
    <property type="nucleotide sequence ID" value="NZ_BAABLM010000010.1"/>
</dbReference>
<keyword evidence="1" id="KW-1133">Transmembrane helix</keyword>
<feature type="transmembrane region" description="Helical" evidence="1">
    <location>
        <begin position="43"/>
        <end position="63"/>
    </location>
</feature>
<evidence type="ECO:0000256" key="1">
    <source>
        <dbReference type="SAM" id="Phobius"/>
    </source>
</evidence>
<dbReference type="InterPro" id="IPR013434">
    <property type="entry name" value="CHP02611"/>
</dbReference>
<feature type="transmembrane region" description="Helical" evidence="1">
    <location>
        <begin position="69"/>
        <end position="87"/>
    </location>
</feature>
<dbReference type="InterPro" id="IPR019099">
    <property type="entry name" value="Uncharacterised_PGPGW_TM"/>
</dbReference>
<keyword evidence="1" id="KW-0812">Transmembrane</keyword>
<dbReference type="EMBL" id="BAABLM010000010">
    <property type="protein sequence ID" value="GAA4684263.1"/>
    <property type="molecule type" value="Genomic_DNA"/>
</dbReference>